<sequence>MDASIIKGADELIYEGNEVGVLVSHGFTGTTQSVRPLVEQYERAGYTVYAPRLEGHGQTPEDMERTSYHDWLASIEKAAKWLQERCDAIFLVGLSMGGTLVLDLAERYEKVKGTVLINAAIDIPAMKHIDQDHRFIEAVGSDIKKQVQELAYERTPVKSVEQLLLLMDRVKGKLSGVRSPVLLFVSDEDHVVPPRNSEVIFQSVFSERKEIVHLENSYHVATLDYDQDLIIERSLEFFEMYAKTK</sequence>
<dbReference type="Proteomes" id="UP000571017">
    <property type="component" value="Unassembled WGS sequence"/>
</dbReference>
<dbReference type="RefSeq" id="WP_181471415.1">
    <property type="nucleotide sequence ID" value="NZ_JACEFG010000001.1"/>
</dbReference>
<feature type="binding site" evidence="2">
    <location>
        <position position="27"/>
    </location>
    <ligand>
        <name>substrate</name>
    </ligand>
</feature>
<dbReference type="PIRSF" id="PIRSF017388">
    <property type="entry name" value="Esterase_lipase"/>
    <property type="match status" value="1"/>
</dbReference>
<reference evidence="4 5" key="1">
    <citation type="journal article" date="2004" name="Extremophiles">
        <title>Halobacillus locisalis sp. nov., a halophilic bacterium isolated from a marine solar saltern of the Yellow Sea in Korea.</title>
        <authorList>
            <person name="Yoon J.H."/>
            <person name="Kang K.H."/>
            <person name="Oh T.K."/>
            <person name="Park Y.H."/>
        </authorList>
    </citation>
    <scope>NUCLEOTIDE SEQUENCE [LARGE SCALE GENOMIC DNA]</scope>
    <source>
        <strain evidence="4 5">KCTC 3788</strain>
    </source>
</reference>
<dbReference type="InterPro" id="IPR029058">
    <property type="entry name" value="AB_hydrolase_fold"/>
</dbReference>
<dbReference type="InterPro" id="IPR012354">
    <property type="entry name" value="Esterase_lipase"/>
</dbReference>
<name>A0A838CQS6_9BACI</name>
<evidence type="ECO:0000256" key="1">
    <source>
        <dbReference type="PIRSR" id="PIRSR017388-1"/>
    </source>
</evidence>
<keyword evidence="5" id="KW-1185">Reference proteome</keyword>
<feature type="active site" description="Charge relay system" evidence="1">
    <location>
        <position position="219"/>
    </location>
</feature>
<dbReference type="InterPro" id="IPR022742">
    <property type="entry name" value="Hydrolase_4"/>
</dbReference>
<dbReference type="GO" id="GO:0052689">
    <property type="term" value="F:carboxylic ester hydrolase activity"/>
    <property type="evidence" value="ECO:0007669"/>
    <property type="project" value="InterPro"/>
</dbReference>
<gene>
    <name evidence="4" type="ORF">H0266_05795</name>
</gene>
<dbReference type="PANTHER" id="PTHR11614">
    <property type="entry name" value="PHOSPHOLIPASE-RELATED"/>
    <property type="match status" value="1"/>
</dbReference>
<dbReference type="Gene3D" id="3.40.50.1820">
    <property type="entry name" value="alpha/beta hydrolase"/>
    <property type="match status" value="1"/>
</dbReference>
<proteinExistence type="predicted"/>
<dbReference type="EMBL" id="JACEFG010000001">
    <property type="protein sequence ID" value="MBA2174417.1"/>
    <property type="molecule type" value="Genomic_DNA"/>
</dbReference>
<accession>A0A838CQS6</accession>
<dbReference type="InterPro" id="IPR051044">
    <property type="entry name" value="MAG_DAG_Lipase"/>
</dbReference>
<feature type="active site" description="Nucleophile" evidence="1">
    <location>
        <position position="95"/>
    </location>
</feature>
<comment type="caution">
    <text evidence="4">The sequence shown here is derived from an EMBL/GenBank/DDBJ whole genome shotgun (WGS) entry which is preliminary data.</text>
</comment>
<protein>
    <submittedName>
        <fullName evidence="4">Alpha/beta fold hydrolase</fullName>
    </submittedName>
</protein>
<evidence type="ECO:0000313" key="5">
    <source>
        <dbReference type="Proteomes" id="UP000571017"/>
    </source>
</evidence>
<organism evidence="4 5">
    <name type="scientific">Halobacillus locisalis</name>
    <dbReference type="NCBI Taxonomy" id="220753"/>
    <lineage>
        <taxon>Bacteria</taxon>
        <taxon>Bacillati</taxon>
        <taxon>Bacillota</taxon>
        <taxon>Bacilli</taxon>
        <taxon>Bacillales</taxon>
        <taxon>Bacillaceae</taxon>
        <taxon>Halobacillus</taxon>
    </lineage>
</organism>
<evidence type="ECO:0000313" key="4">
    <source>
        <dbReference type="EMBL" id="MBA2174417.1"/>
    </source>
</evidence>
<keyword evidence="4" id="KW-0378">Hydrolase</keyword>
<dbReference type="SUPFAM" id="SSF53474">
    <property type="entry name" value="alpha/beta-Hydrolases"/>
    <property type="match status" value="1"/>
</dbReference>
<dbReference type="AlphaFoldDB" id="A0A838CQS6"/>
<evidence type="ECO:0000256" key="2">
    <source>
        <dbReference type="PIRSR" id="PIRSR017388-2"/>
    </source>
</evidence>
<evidence type="ECO:0000259" key="3">
    <source>
        <dbReference type="Pfam" id="PF12146"/>
    </source>
</evidence>
<feature type="binding site" evidence="2">
    <location>
        <position position="96"/>
    </location>
    <ligand>
        <name>substrate</name>
    </ligand>
</feature>
<feature type="active site" description="Charge relay system" evidence="1">
    <location>
        <position position="189"/>
    </location>
</feature>
<feature type="domain" description="Serine aminopeptidase S33" evidence="3">
    <location>
        <begin position="21"/>
        <end position="222"/>
    </location>
</feature>
<dbReference type="Pfam" id="PF12146">
    <property type="entry name" value="Hydrolase_4"/>
    <property type="match status" value="1"/>
</dbReference>